<proteinExistence type="inferred from homology"/>
<keyword evidence="6" id="KW-1185">Reference proteome</keyword>
<name>A0ABU7WA38_9FLAO</name>
<feature type="region of interest" description="Disordered" evidence="2">
    <location>
        <begin position="414"/>
        <end position="440"/>
    </location>
</feature>
<keyword evidence="1 3" id="KW-0812">Transmembrane</keyword>
<dbReference type="PANTHER" id="PTHR34978:SF3">
    <property type="entry name" value="SLR0241 PROTEIN"/>
    <property type="match status" value="1"/>
</dbReference>
<reference evidence="5 6" key="1">
    <citation type="submission" date="2024-02" db="EMBL/GenBank/DDBJ databases">
        <title>Winogradskyella poriferorum JCM 12885.</title>
        <authorList>
            <person name="Zhang D.-F."/>
            <person name="Fu Z.-Y."/>
        </authorList>
    </citation>
    <scope>NUCLEOTIDE SEQUENCE [LARGE SCALE GENOMIC DNA]</scope>
    <source>
        <strain evidence="5 6">JCM 12885</strain>
    </source>
</reference>
<feature type="transmembrane region" description="Helical" evidence="3">
    <location>
        <begin position="6"/>
        <end position="22"/>
    </location>
</feature>
<dbReference type="Pfam" id="PF05569">
    <property type="entry name" value="Peptidase_M56"/>
    <property type="match status" value="1"/>
</dbReference>
<dbReference type="Proteomes" id="UP001356704">
    <property type="component" value="Unassembled WGS sequence"/>
</dbReference>
<dbReference type="Gene3D" id="2.170.130.10">
    <property type="entry name" value="TonB-dependent receptor, plug domain"/>
    <property type="match status" value="1"/>
</dbReference>
<accession>A0ABU7WA38</accession>
<feature type="transmembrane region" description="Helical" evidence="3">
    <location>
        <begin position="93"/>
        <end position="118"/>
    </location>
</feature>
<evidence type="ECO:0000256" key="1">
    <source>
        <dbReference type="PROSITE-ProRule" id="PRU01360"/>
    </source>
</evidence>
<sequence length="704" mass="81115">MEYLLKASAVICVFYICYQLLLKRETFFNHNRWFLIIGLIIALVFPLVVIPIYIPVETVASPETTFQTNNVAITSLSNIITKKQFEWSSLLPIIYAIGFGILFLQFLFQFGSLIWLLIKNPKNKEGIYTYVTVNHKISPFSFFKWIVFNPKDFNNEELELILMHEKVHVNQMHSLDVLFSQLACVIFWFNPLIWFYKKEVHQNLEYIADCETQATTKNEKAYQHLLLKTSIHNTNISLSNNFYNSQIKKRIIMLHTSKSHRKKQWRYLLILPLLAGLLMSMNTEKVYINNTTTTESTNETLEFLVTKNTTDTELKAMSKAIEDKGGTLVFSQIKRNSNDELIDIFVKFYNRSYGGGNTETPIEDFIIYKEFFDDYAGYVGSPQNATFHFDIDKKQNESDYRALQKRAISKMKSLGMQHEELSTKKEEKQKSAKSEKQKVKQESIASEKEFIITTINKSTTDTELESIKEKLKQEGVTLKIKGIKRNKKGEIRAIKIEAKSNNSSTKYQISSDDEAIEPIHIALDKEHNTITIGNEDRKTKKHSYIIKTEDGGKHKIQKTGSSNNVFVISEEKVNQVKADTMYVVVDKNKSAKTIEVISEDDDEVEVILEEKRGNNVWISNDDIKKEEDIIIIQHAYDDENMSISTSSGKDPLYIIDDKEVSKDKLATIKPNNIESVMVLKDESAIKKYGEKAKNGVIIIKTKKD</sequence>
<keyword evidence="1" id="KW-0998">Cell outer membrane</keyword>
<feature type="domain" description="Peptidase M56" evidence="4">
    <location>
        <begin position="9"/>
        <end position="254"/>
    </location>
</feature>
<evidence type="ECO:0000256" key="2">
    <source>
        <dbReference type="SAM" id="MobiDB-lite"/>
    </source>
</evidence>
<evidence type="ECO:0000256" key="3">
    <source>
        <dbReference type="SAM" id="Phobius"/>
    </source>
</evidence>
<dbReference type="InterPro" id="IPR039426">
    <property type="entry name" value="TonB-dep_rcpt-like"/>
</dbReference>
<dbReference type="PANTHER" id="PTHR34978">
    <property type="entry name" value="POSSIBLE SENSOR-TRANSDUCER PROTEIN BLAR"/>
    <property type="match status" value="1"/>
</dbReference>
<comment type="subcellular location">
    <subcellularLocation>
        <location evidence="1">Cell outer membrane</location>
        <topology evidence="1">Multi-pass membrane protein</topology>
    </subcellularLocation>
</comment>
<keyword evidence="3" id="KW-1133">Transmembrane helix</keyword>
<keyword evidence="1" id="KW-0813">Transport</keyword>
<dbReference type="InterPro" id="IPR037066">
    <property type="entry name" value="Plug_dom_sf"/>
</dbReference>
<dbReference type="InterPro" id="IPR052173">
    <property type="entry name" value="Beta-lactam_resp_regulator"/>
</dbReference>
<dbReference type="RefSeq" id="WP_331811195.1">
    <property type="nucleotide sequence ID" value="NZ_JAZHOU010000008.1"/>
</dbReference>
<feature type="compositionally biased region" description="Basic and acidic residues" evidence="2">
    <location>
        <begin position="417"/>
        <end position="440"/>
    </location>
</feature>
<evidence type="ECO:0000313" key="5">
    <source>
        <dbReference type="EMBL" id="MEF3080495.1"/>
    </source>
</evidence>
<keyword evidence="1" id="KW-1134">Transmembrane beta strand</keyword>
<dbReference type="EMBL" id="JAZHOU010000008">
    <property type="protein sequence ID" value="MEF3080495.1"/>
    <property type="molecule type" value="Genomic_DNA"/>
</dbReference>
<comment type="caution">
    <text evidence="5">The sequence shown here is derived from an EMBL/GenBank/DDBJ whole genome shotgun (WGS) entry which is preliminary data.</text>
</comment>
<dbReference type="InterPro" id="IPR008756">
    <property type="entry name" value="Peptidase_M56"/>
</dbReference>
<dbReference type="CDD" id="cd07341">
    <property type="entry name" value="M56_BlaR1_MecR1_like"/>
    <property type="match status" value="1"/>
</dbReference>
<protein>
    <submittedName>
        <fullName evidence="5">M56 family metallopeptidase</fullName>
    </submittedName>
</protein>
<organism evidence="5 6">
    <name type="scientific">Winogradskyella poriferorum</name>
    <dbReference type="NCBI Taxonomy" id="307627"/>
    <lineage>
        <taxon>Bacteria</taxon>
        <taxon>Pseudomonadati</taxon>
        <taxon>Bacteroidota</taxon>
        <taxon>Flavobacteriia</taxon>
        <taxon>Flavobacteriales</taxon>
        <taxon>Flavobacteriaceae</taxon>
        <taxon>Winogradskyella</taxon>
    </lineage>
</organism>
<gene>
    <name evidence="5" type="ORF">V1468_15885</name>
</gene>
<comment type="similarity">
    <text evidence="1">Belongs to the TonB-dependent receptor family.</text>
</comment>
<evidence type="ECO:0000313" key="6">
    <source>
        <dbReference type="Proteomes" id="UP001356704"/>
    </source>
</evidence>
<dbReference type="PROSITE" id="PS52016">
    <property type="entry name" value="TONB_DEPENDENT_REC_3"/>
    <property type="match status" value="1"/>
</dbReference>
<feature type="transmembrane region" description="Helical" evidence="3">
    <location>
        <begin position="178"/>
        <end position="196"/>
    </location>
</feature>
<feature type="transmembrane region" description="Helical" evidence="3">
    <location>
        <begin position="34"/>
        <end position="54"/>
    </location>
</feature>
<evidence type="ECO:0000259" key="4">
    <source>
        <dbReference type="Pfam" id="PF05569"/>
    </source>
</evidence>
<keyword evidence="1 3" id="KW-0472">Membrane</keyword>